<dbReference type="EMBL" id="CP070614">
    <property type="protein sequence ID" value="QSE87261.1"/>
    <property type="molecule type" value="Genomic_DNA"/>
</dbReference>
<dbReference type="RefSeq" id="WP_206003944.1">
    <property type="nucleotide sequence ID" value="NZ_CP070614.1"/>
</dbReference>
<proteinExistence type="predicted"/>
<accession>A0A974ZRA2</accession>
<dbReference type="PANTHER" id="PTHR23026">
    <property type="entry name" value="NADPH NITROREDUCTASE"/>
    <property type="match status" value="1"/>
</dbReference>
<dbReference type="Proteomes" id="UP000662986">
    <property type="component" value="Plasmid unnamed5"/>
</dbReference>
<evidence type="ECO:0008006" key="3">
    <source>
        <dbReference type="Google" id="ProtNLM"/>
    </source>
</evidence>
<dbReference type="SUPFAM" id="SSF55469">
    <property type="entry name" value="FMN-dependent nitroreductase-like"/>
    <property type="match status" value="1"/>
</dbReference>
<dbReference type="NCBIfam" id="NF047509">
    <property type="entry name" value="Rv3131_FMN_oxido"/>
    <property type="match status" value="1"/>
</dbReference>
<evidence type="ECO:0000313" key="2">
    <source>
        <dbReference type="Proteomes" id="UP000662986"/>
    </source>
</evidence>
<sequence length="319" mass="35022">MPSRRTIETAVALACRAPSLYNSQPWRWVLGSQDLSLFSDPDRILPATDAFGRQMVLSCGAALNHLRYAFASLRWTSVIDRLPHSQGRQCLATIGLAPAQDVSDTDDRMATAITRRRTERLPMDPPGRWDQTFAQVTELAAQSGTHLEDIGEHGRPALEAMSRRLSGLRRADPVYQAELRWWAGHSLYPEGIPAEALPAARHRTVAVEREFPPGNVTSDTGNEDDRAAILLLSTPSDSRLDWVRCGEALSAVLLACTDRGLATCTVTHLTESGAVRTALRELSDGDGLPQVLVRVGRSTRPAPTTAVSRRPLSEILFRE</sequence>
<evidence type="ECO:0000313" key="1">
    <source>
        <dbReference type="EMBL" id="QSE87261.1"/>
    </source>
</evidence>
<protein>
    <recommendedName>
        <fullName evidence="3">Nitroreductase family protein</fullName>
    </recommendedName>
</protein>
<dbReference type="Gene3D" id="3.40.109.10">
    <property type="entry name" value="NADH Oxidase"/>
    <property type="match status" value="1"/>
</dbReference>
<gene>
    <name evidence="1" type="ORF">JWS13_00820</name>
</gene>
<dbReference type="InterPro" id="IPR000415">
    <property type="entry name" value="Nitroreductase-like"/>
</dbReference>
<reference evidence="1 2" key="2">
    <citation type="journal article" date="2022" name="Arch. Microbiol.">
        <title>Rhodococcus pseudokoreensis sp. nov. isolated from the rhizosphere of young M26 apple rootstocks.</title>
        <authorList>
            <person name="Kampfer P."/>
            <person name="Glaeser S.P."/>
            <person name="Blom J."/>
            <person name="Wolf J."/>
            <person name="Benning S."/>
            <person name="Schloter M."/>
            <person name="Neumann-Schaal M."/>
        </authorList>
    </citation>
    <scope>NUCLEOTIDE SEQUENCE [LARGE SCALE GENOMIC DNA]</scope>
    <source>
        <strain evidence="1 2">R79</strain>
    </source>
</reference>
<dbReference type="PANTHER" id="PTHR23026:SF123">
    <property type="entry name" value="NAD(P)H NITROREDUCTASE RV3131-RELATED"/>
    <property type="match status" value="1"/>
</dbReference>
<dbReference type="InterPro" id="IPR050627">
    <property type="entry name" value="Nitroreductase/BluB"/>
</dbReference>
<geneLocation type="plasmid" evidence="1 2">
    <name>unnamed5</name>
</geneLocation>
<reference evidence="1 2" key="1">
    <citation type="journal article" date="2021" name="Microbiol. Resour. Announc.">
        <title>Complete Genome Sequences of Two Rhodococcus sp. Strains with Large and Linear Chromosomes, Isolated from Apple Rhizosphere.</title>
        <authorList>
            <person name="Benning S."/>
            <person name="Brugnone N."/>
            <person name="Siani R."/>
            <person name="Kublik S."/>
            <person name="Schloter M."/>
            <person name="Rad V."/>
        </authorList>
    </citation>
    <scope>NUCLEOTIDE SEQUENCE [LARGE SCALE GENOMIC DNA]</scope>
    <source>
        <strain evidence="1 2">R79</strain>
    </source>
</reference>
<organism evidence="1 2">
    <name type="scientific">Rhodococcus pseudokoreensis</name>
    <dbReference type="NCBI Taxonomy" id="2811421"/>
    <lineage>
        <taxon>Bacteria</taxon>
        <taxon>Bacillati</taxon>
        <taxon>Actinomycetota</taxon>
        <taxon>Actinomycetes</taxon>
        <taxon>Mycobacteriales</taxon>
        <taxon>Nocardiaceae</taxon>
        <taxon>Rhodococcus</taxon>
    </lineage>
</organism>
<keyword evidence="1" id="KW-0614">Plasmid</keyword>
<name>A0A974ZRA2_9NOCA</name>
<keyword evidence="2" id="KW-1185">Reference proteome</keyword>